<feature type="domain" description="HTH gntR-type" evidence="4">
    <location>
        <begin position="10"/>
        <end position="79"/>
    </location>
</feature>
<proteinExistence type="predicted"/>
<evidence type="ECO:0000256" key="2">
    <source>
        <dbReference type="ARBA" id="ARBA00023125"/>
    </source>
</evidence>
<dbReference type="CDD" id="cd07377">
    <property type="entry name" value="WHTH_GntR"/>
    <property type="match status" value="1"/>
</dbReference>
<comment type="caution">
    <text evidence="5">The sequence shown here is derived from an EMBL/GenBank/DDBJ whole genome shotgun (WGS) entry which is preliminary data.</text>
</comment>
<reference evidence="5 6" key="1">
    <citation type="submission" date="2018-06" db="EMBL/GenBank/DDBJ databases">
        <title>Actinomadura craniellae sp. nov. isolated from marine sponge Craniella sp.</title>
        <authorList>
            <person name="Li L."/>
            <person name="Xu Q.H."/>
            <person name="Lin H.W."/>
            <person name="Lu Y.H."/>
        </authorList>
    </citation>
    <scope>NUCLEOTIDE SEQUENCE [LARGE SCALE GENOMIC DNA]</scope>
    <source>
        <strain evidence="5 6">LHW63021</strain>
    </source>
</reference>
<dbReference type="EMBL" id="QLYX01000004">
    <property type="protein sequence ID" value="RAY15212.1"/>
    <property type="molecule type" value="Genomic_DNA"/>
</dbReference>
<dbReference type="AlphaFoldDB" id="A0A365H871"/>
<evidence type="ECO:0000256" key="3">
    <source>
        <dbReference type="ARBA" id="ARBA00023163"/>
    </source>
</evidence>
<dbReference type="SMART" id="SM00345">
    <property type="entry name" value="HTH_GNTR"/>
    <property type="match status" value="1"/>
</dbReference>
<evidence type="ECO:0000313" key="5">
    <source>
        <dbReference type="EMBL" id="RAY15212.1"/>
    </source>
</evidence>
<keyword evidence="1" id="KW-0805">Transcription regulation</keyword>
<evidence type="ECO:0000313" key="6">
    <source>
        <dbReference type="Proteomes" id="UP000251891"/>
    </source>
</evidence>
<dbReference type="GO" id="GO:0003677">
    <property type="term" value="F:DNA binding"/>
    <property type="evidence" value="ECO:0007669"/>
    <property type="project" value="UniProtKB-KW"/>
</dbReference>
<organism evidence="5 6">
    <name type="scientific">Actinomadura craniellae</name>
    <dbReference type="NCBI Taxonomy" id="2231787"/>
    <lineage>
        <taxon>Bacteria</taxon>
        <taxon>Bacillati</taxon>
        <taxon>Actinomycetota</taxon>
        <taxon>Actinomycetes</taxon>
        <taxon>Streptosporangiales</taxon>
        <taxon>Thermomonosporaceae</taxon>
        <taxon>Actinomadura</taxon>
    </lineage>
</organism>
<keyword evidence="6" id="KW-1185">Reference proteome</keyword>
<name>A0A365H871_9ACTN</name>
<gene>
    <name evidence="5" type="ORF">DPM19_10865</name>
</gene>
<dbReference type="SUPFAM" id="SSF46785">
    <property type="entry name" value="Winged helix' DNA-binding domain"/>
    <property type="match status" value="1"/>
</dbReference>
<dbReference type="RefSeq" id="WP_111865713.1">
    <property type="nucleotide sequence ID" value="NZ_QLYX01000004.1"/>
</dbReference>
<dbReference type="InterPro" id="IPR036388">
    <property type="entry name" value="WH-like_DNA-bd_sf"/>
</dbReference>
<sequence>MGNRRPTDHRKPFVRIADDLRRDIAAGRYPIGEKLPAVGELAERYGVASMTVGNAMAVLRDEGLITTKQGARSTVIAVPDAQNAEAAPAERSEEFEVLFSQLQEIRGQLRQLGSRLDELDERTRDL</sequence>
<dbReference type="Gene3D" id="1.10.10.10">
    <property type="entry name" value="Winged helix-like DNA-binding domain superfamily/Winged helix DNA-binding domain"/>
    <property type="match status" value="1"/>
</dbReference>
<evidence type="ECO:0000259" key="4">
    <source>
        <dbReference type="PROSITE" id="PS50949"/>
    </source>
</evidence>
<evidence type="ECO:0000256" key="1">
    <source>
        <dbReference type="ARBA" id="ARBA00023015"/>
    </source>
</evidence>
<dbReference type="Proteomes" id="UP000251891">
    <property type="component" value="Unassembled WGS sequence"/>
</dbReference>
<accession>A0A365H871</accession>
<dbReference type="InterPro" id="IPR036390">
    <property type="entry name" value="WH_DNA-bd_sf"/>
</dbReference>
<dbReference type="OrthoDB" id="7363114at2"/>
<dbReference type="GO" id="GO:0003700">
    <property type="term" value="F:DNA-binding transcription factor activity"/>
    <property type="evidence" value="ECO:0007669"/>
    <property type="project" value="InterPro"/>
</dbReference>
<dbReference type="GO" id="GO:0045892">
    <property type="term" value="P:negative regulation of DNA-templated transcription"/>
    <property type="evidence" value="ECO:0007669"/>
    <property type="project" value="TreeGrafter"/>
</dbReference>
<dbReference type="InterPro" id="IPR050679">
    <property type="entry name" value="Bact_HTH_transcr_reg"/>
</dbReference>
<keyword evidence="2" id="KW-0238">DNA-binding</keyword>
<protein>
    <submittedName>
        <fullName evidence="5">GntR family transcriptional regulator</fullName>
    </submittedName>
</protein>
<dbReference type="Pfam" id="PF00392">
    <property type="entry name" value="GntR"/>
    <property type="match status" value="1"/>
</dbReference>
<keyword evidence="3" id="KW-0804">Transcription</keyword>
<dbReference type="PANTHER" id="PTHR44846:SF17">
    <property type="entry name" value="GNTR-FAMILY TRANSCRIPTIONAL REGULATOR"/>
    <property type="match status" value="1"/>
</dbReference>
<dbReference type="PROSITE" id="PS50949">
    <property type="entry name" value="HTH_GNTR"/>
    <property type="match status" value="1"/>
</dbReference>
<dbReference type="PANTHER" id="PTHR44846">
    <property type="entry name" value="MANNOSYL-D-GLYCERATE TRANSPORT/METABOLISM SYSTEM REPRESSOR MNGR-RELATED"/>
    <property type="match status" value="1"/>
</dbReference>
<dbReference type="InterPro" id="IPR000524">
    <property type="entry name" value="Tscrpt_reg_HTH_GntR"/>
</dbReference>